<gene>
    <name evidence="2" type="ORF">GTP77_21795</name>
</gene>
<comment type="caution">
    <text evidence="2">The sequence shown here is derived from an EMBL/GenBank/DDBJ whole genome shotgun (WGS) entry which is preliminary data.</text>
</comment>
<feature type="chain" id="PRO_5031397239" evidence="1">
    <location>
        <begin position="30"/>
        <end position="276"/>
    </location>
</feature>
<evidence type="ECO:0000313" key="2">
    <source>
        <dbReference type="EMBL" id="MYN09957.1"/>
    </source>
</evidence>
<proteinExistence type="predicted"/>
<name>A0A7X4KP83_9BURK</name>
<feature type="signal peptide" evidence="1">
    <location>
        <begin position="1"/>
        <end position="29"/>
    </location>
</feature>
<accession>A0A7X4KP83</accession>
<protein>
    <submittedName>
        <fullName evidence="2">Transporter substrate-binding domain-containing protein</fullName>
    </submittedName>
</protein>
<keyword evidence="1" id="KW-0732">Signal</keyword>
<organism evidence="2 3">
    <name type="scientific">Pseudoduganella aquatica</name>
    <dbReference type="NCBI Taxonomy" id="2660641"/>
    <lineage>
        <taxon>Bacteria</taxon>
        <taxon>Pseudomonadati</taxon>
        <taxon>Pseudomonadota</taxon>
        <taxon>Betaproteobacteria</taxon>
        <taxon>Burkholderiales</taxon>
        <taxon>Oxalobacteraceae</taxon>
        <taxon>Telluria group</taxon>
        <taxon>Pseudoduganella</taxon>
    </lineage>
</organism>
<evidence type="ECO:0000256" key="1">
    <source>
        <dbReference type="SAM" id="SignalP"/>
    </source>
</evidence>
<keyword evidence="3" id="KW-1185">Reference proteome</keyword>
<dbReference type="Gene3D" id="3.40.190.10">
    <property type="entry name" value="Periplasmic binding protein-like II"/>
    <property type="match status" value="2"/>
</dbReference>
<dbReference type="AlphaFoldDB" id="A0A7X4KP83"/>
<dbReference type="SUPFAM" id="SSF53850">
    <property type="entry name" value="Periplasmic binding protein-like II"/>
    <property type="match status" value="1"/>
</dbReference>
<reference evidence="2 3" key="1">
    <citation type="submission" date="2019-12" db="EMBL/GenBank/DDBJ databases">
        <title>Novel species isolated from a subtropical stream in China.</title>
        <authorList>
            <person name="Lu H."/>
        </authorList>
    </citation>
    <scope>NUCLEOTIDE SEQUENCE [LARGE SCALE GENOMIC DNA]</scope>
    <source>
        <strain evidence="2 3">FT127W</strain>
    </source>
</reference>
<evidence type="ECO:0000313" key="3">
    <source>
        <dbReference type="Proteomes" id="UP000450676"/>
    </source>
</evidence>
<sequence length="276" mass="29414">MVRLRCGAPPALGAAAALAAALAATPAIAECSREIAVPVAPIGVSITVNGAAVGGIYPDVLRAASQKAGCQLAFSVVPRARQEVLFEVGKADLLVPATRTPARDVIGTFIPLIGHRATLISVASNRPPLASAQDLLDRPELRVAVVRGFDYGERYQALIKELAKQGRLFQEVDTVAVARLMLSGAIDVTIMGPTTLAGAVIRDARLSGMLDKLRIEPIPELPWSVSGVYVSRRSLKPEDQAAMLDVMENIARSNTILESFQRMHRADILAESVRPR</sequence>
<dbReference type="EMBL" id="WWCU01000030">
    <property type="protein sequence ID" value="MYN09957.1"/>
    <property type="molecule type" value="Genomic_DNA"/>
</dbReference>
<dbReference type="Proteomes" id="UP000450676">
    <property type="component" value="Unassembled WGS sequence"/>
</dbReference>